<evidence type="ECO:0000313" key="5">
    <source>
        <dbReference type="EMBL" id="RKD76267.1"/>
    </source>
</evidence>
<dbReference type="InterPro" id="IPR025943">
    <property type="entry name" value="Sigma_54_int_dom_ATP-bd_2"/>
</dbReference>
<dbReference type="InterPro" id="IPR000014">
    <property type="entry name" value="PAS"/>
</dbReference>
<dbReference type="InterPro" id="IPR035965">
    <property type="entry name" value="PAS-like_dom_sf"/>
</dbReference>
<dbReference type="PANTHER" id="PTHR32071:SF57">
    <property type="entry name" value="C4-DICARBOXYLATE TRANSPORT TRANSCRIPTIONAL REGULATORY PROTEIN DCTD"/>
    <property type="match status" value="1"/>
</dbReference>
<dbReference type="SMART" id="SM00382">
    <property type="entry name" value="AAA"/>
    <property type="match status" value="1"/>
</dbReference>
<evidence type="ECO:0000259" key="3">
    <source>
        <dbReference type="PROSITE" id="PS50045"/>
    </source>
</evidence>
<dbReference type="EMBL" id="RAPK01000006">
    <property type="protein sequence ID" value="RKD76267.1"/>
    <property type="molecule type" value="Genomic_DNA"/>
</dbReference>
<dbReference type="InterPro" id="IPR027417">
    <property type="entry name" value="P-loop_NTPase"/>
</dbReference>
<dbReference type="SUPFAM" id="SSF55785">
    <property type="entry name" value="PYP-like sensor domain (PAS domain)"/>
    <property type="match status" value="1"/>
</dbReference>
<organism evidence="5 6">
    <name type="scientific">Sinobaca qinghaiensis</name>
    <dbReference type="NCBI Taxonomy" id="342944"/>
    <lineage>
        <taxon>Bacteria</taxon>
        <taxon>Bacillati</taxon>
        <taxon>Bacillota</taxon>
        <taxon>Bacilli</taxon>
        <taxon>Bacillales</taxon>
        <taxon>Sporolactobacillaceae</taxon>
        <taxon>Sinobaca</taxon>
    </lineage>
</organism>
<dbReference type="InterPro" id="IPR058031">
    <property type="entry name" value="AAA_lid_NorR"/>
</dbReference>
<dbReference type="CDD" id="cd00009">
    <property type="entry name" value="AAA"/>
    <property type="match status" value="1"/>
</dbReference>
<dbReference type="Pfam" id="PF00158">
    <property type="entry name" value="Sigma54_activat"/>
    <property type="match status" value="1"/>
</dbReference>
<dbReference type="Gene3D" id="1.10.8.60">
    <property type="match status" value="1"/>
</dbReference>
<dbReference type="PROSITE" id="PS00676">
    <property type="entry name" value="SIGMA54_INTERACT_2"/>
    <property type="match status" value="1"/>
</dbReference>
<dbReference type="RefSeq" id="WP_170146808.1">
    <property type="nucleotide sequence ID" value="NZ_RAPK01000006.1"/>
</dbReference>
<dbReference type="InterPro" id="IPR003593">
    <property type="entry name" value="AAA+_ATPase"/>
</dbReference>
<dbReference type="Gene3D" id="3.30.450.20">
    <property type="entry name" value="PAS domain"/>
    <property type="match status" value="1"/>
</dbReference>
<dbReference type="PROSITE" id="PS50112">
    <property type="entry name" value="PAS"/>
    <property type="match status" value="1"/>
</dbReference>
<name>A0A419V885_9BACL</name>
<sequence>MIALIAGSKKTEQVLLHQLIHLLGDFLVIKSCALDEEQNPPWIGSADMFVFSSFSVRTEWEALHPALHTYGLTGTRTIDPESFSLLLKQPEGKVLLVNDDSTSIEETAESLYQLGFTHLTPVPYDPARMYYGELSTAITPGEPERCPPSISHVIDIGVRPFNMATLLNIVSFFQLPLASSISERYLQTIVQLQQHLLKQEEHTKALNAHYHELLNQMDDAILAFNKAGHITAANERMAALLNMKEETLLGRPVKNILNETPIGDFLTSSDRRKFVTINNKEYLQYKTVTSSFEGSILTIKSVEAAYEVEQAAKKAQLQVLRPQYTLDDIIARDPQMTAAKEAARKMAASSHPVLIQGETGVGKELFAHAIHYNSPVWQGPFFAVNAGAMTESLLMSELFGYEEGTFTGAQKGGRRGLFELASGGTLFLDEIGDLSPNVQGQLLRVLQEGEIRRVGGDRNISVEVRIVTATNKMLKEEVQNNMFRKDLFYRLQVLPLIIPPLRSRKEDLRLLIEEFLPADRTISSEALRVLESYSWPGNIRELKSCLAYAVTLSSGEIQPEDLPEAVHSAAMSDSLTSEHETILSALASSERKSLKQLAEEVSTLTLQQIRLRIEELHQRGFVEKGRGRMGSQITRAGLEHLSPRSESR</sequence>
<gene>
    <name evidence="5" type="ORF">ATL39_0482</name>
</gene>
<keyword evidence="6" id="KW-1185">Reference proteome</keyword>
<dbReference type="InterPro" id="IPR025662">
    <property type="entry name" value="Sigma_54_int_dom_ATP-bd_1"/>
</dbReference>
<protein>
    <submittedName>
        <fullName evidence="5">Transcriptional regulator with PAS, ATPase and Fis domain</fullName>
    </submittedName>
</protein>
<dbReference type="SMART" id="SM00091">
    <property type="entry name" value="PAS"/>
    <property type="match status" value="1"/>
</dbReference>
<evidence type="ECO:0000313" key="6">
    <source>
        <dbReference type="Proteomes" id="UP000285120"/>
    </source>
</evidence>
<dbReference type="PROSITE" id="PS50045">
    <property type="entry name" value="SIGMA54_INTERACT_4"/>
    <property type="match status" value="1"/>
</dbReference>
<dbReference type="GO" id="GO:0006355">
    <property type="term" value="P:regulation of DNA-templated transcription"/>
    <property type="evidence" value="ECO:0007669"/>
    <property type="project" value="InterPro"/>
</dbReference>
<dbReference type="PANTHER" id="PTHR32071">
    <property type="entry name" value="TRANSCRIPTIONAL REGULATORY PROTEIN"/>
    <property type="match status" value="1"/>
</dbReference>
<dbReference type="Pfam" id="PF25601">
    <property type="entry name" value="AAA_lid_14"/>
    <property type="match status" value="1"/>
</dbReference>
<keyword evidence="2" id="KW-0067">ATP-binding</keyword>
<dbReference type="Gene3D" id="3.40.50.300">
    <property type="entry name" value="P-loop containing nucleotide triphosphate hydrolases"/>
    <property type="match status" value="1"/>
</dbReference>
<feature type="domain" description="PAS" evidence="4">
    <location>
        <begin position="206"/>
        <end position="286"/>
    </location>
</feature>
<accession>A0A419V885</accession>
<dbReference type="AlphaFoldDB" id="A0A419V885"/>
<comment type="caution">
    <text evidence="5">The sequence shown here is derived from an EMBL/GenBank/DDBJ whole genome shotgun (WGS) entry which is preliminary data.</text>
</comment>
<dbReference type="GO" id="GO:0005524">
    <property type="term" value="F:ATP binding"/>
    <property type="evidence" value="ECO:0007669"/>
    <property type="project" value="UniProtKB-KW"/>
</dbReference>
<proteinExistence type="predicted"/>
<evidence type="ECO:0000256" key="1">
    <source>
        <dbReference type="ARBA" id="ARBA00022741"/>
    </source>
</evidence>
<dbReference type="PROSITE" id="PS00675">
    <property type="entry name" value="SIGMA54_INTERACT_1"/>
    <property type="match status" value="1"/>
</dbReference>
<dbReference type="InterPro" id="IPR002078">
    <property type="entry name" value="Sigma_54_int"/>
</dbReference>
<dbReference type="Proteomes" id="UP000285120">
    <property type="component" value="Unassembled WGS sequence"/>
</dbReference>
<dbReference type="FunFam" id="3.40.50.300:FF:000006">
    <property type="entry name" value="DNA-binding transcriptional regulator NtrC"/>
    <property type="match status" value="1"/>
</dbReference>
<feature type="domain" description="Sigma-54 factor interaction" evidence="3">
    <location>
        <begin position="329"/>
        <end position="551"/>
    </location>
</feature>
<dbReference type="SUPFAM" id="SSF52540">
    <property type="entry name" value="P-loop containing nucleoside triphosphate hydrolases"/>
    <property type="match status" value="1"/>
</dbReference>
<keyword evidence="1" id="KW-0547">Nucleotide-binding</keyword>
<evidence type="ECO:0000259" key="4">
    <source>
        <dbReference type="PROSITE" id="PS50112"/>
    </source>
</evidence>
<evidence type="ECO:0000256" key="2">
    <source>
        <dbReference type="ARBA" id="ARBA00022840"/>
    </source>
</evidence>
<reference evidence="5 6" key="1">
    <citation type="submission" date="2018-09" db="EMBL/GenBank/DDBJ databases">
        <title>Genomic Encyclopedia of Archaeal and Bacterial Type Strains, Phase II (KMG-II): from individual species to whole genera.</title>
        <authorList>
            <person name="Goeker M."/>
        </authorList>
    </citation>
    <scope>NUCLEOTIDE SEQUENCE [LARGE SCALE GENOMIC DNA]</scope>
    <source>
        <strain evidence="5 6">DSM 17008</strain>
    </source>
</reference>